<keyword evidence="7" id="KW-0479">Metal-binding</keyword>
<keyword evidence="6" id="KW-0808">Transferase</keyword>
<evidence type="ECO:0000256" key="10">
    <source>
        <dbReference type="NCBIfam" id="TIGR00550"/>
    </source>
</evidence>
<evidence type="ECO:0000313" key="12">
    <source>
        <dbReference type="Proteomes" id="UP000295064"/>
    </source>
</evidence>
<keyword evidence="4" id="KW-0004">4Fe-4S</keyword>
<dbReference type="InterPro" id="IPR036094">
    <property type="entry name" value="NadA_sf"/>
</dbReference>
<dbReference type="GO" id="GO:0046872">
    <property type="term" value="F:metal ion binding"/>
    <property type="evidence" value="ECO:0007669"/>
    <property type="project" value="UniProtKB-KW"/>
</dbReference>
<dbReference type="PANTHER" id="PTHR30573:SF0">
    <property type="entry name" value="QUINOLINATE SYNTHASE, CHLOROPLASTIC"/>
    <property type="match status" value="1"/>
</dbReference>
<dbReference type="Pfam" id="PF02445">
    <property type="entry name" value="NadA"/>
    <property type="match status" value="1"/>
</dbReference>
<gene>
    <name evidence="11" type="ORF">DFR79_10242</name>
</gene>
<evidence type="ECO:0000256" key="1">
    <source>
        <dbReference type="ARBA" id="ARBA00001966"/>
    </source>
</evidence>
<dbReference type="PANTHER" id="PTHR30573">
    <property type="entry name" value="QUINOLINATE SYNTHETASE A"/>
    <property type="match status" value="1"/>
</dbReference>
<comment type="cofactor">
    <cofactor evidence="1">
        <name>[4Fe-4S] cluster</name>
        <dbReference type="ChEBI" id="CHEBI:49883"/>
    </cofactor>
</comment>
<dbReference type="GO" id="GO:0051539">
    <property type="term" value="F:4 iron, 4 sulfur cluster binding"/>
    <property type="evidence" value="ECO:0007669"/>
    <property type="project" value="UniProtKB-KW"/>
</dbReference>
<reference evidence="11 12" key="1">
    <citation type="submission" date="2019-03" db="EMBL/GenBank/DDBJ databases">
        <title>Subsurface microbial communities from deep shales in Ohio and West Virginia, USA.</title>
        <authorList>
            <person name="Wrighton K."/>
        </authorList>
    </citation>
    <scope>NUCLEOTIDE SEQUENCE [LARGE SCALE GENOMIC DNA]</scope>
    <source>
        <strain evidence="11 12">MA284_T2</strain>
    </source>
</reference>
<keyword evidence="5" id="KW-0662">Pyridine nucleotide biosynthesis</keyword>
<evidence type="ECO:0000256" key="4">
    <source>
        <dbReference type="ARBA" id="ARBA00022485"/>
    </source>
</evidence>
<sequence>MEAKIKLINRYKKEKNAIILAHNYQPNSIQKVADYTGNALTLTQKAIKSSAEVIVSCGVNCMAESLKVLLPNKTILTPEIFAGCPLSIMVEVKDIIELKEKHPGAAVVSYINSSAELKAESDVCCTSDNALDIVNKIKENKIIFLPDIHLADYVDKRTNKEIISFGGYCPIHHRVSLNDLKRMKKKYPNTKLLVHPTCREEIREKADYIGSIEGIIAYAKESEAQEMIIGTDKGIICRLKEENPEKKFYLLSRQLNCHNMKRTKLEKIVDSLRYMQTEITVREDIRVDARKSLENMFKLLETKSTAQVV</sequence>
<keyword evidence="8" id="KW-0408">Iron</keyword>
<evidence type="ECO:0000256" key="5">
    <source>
        <dbReference type="ARBA" id="ARBA00022642"/>
    </source>
</evidence>
<dbReference type="OrthoDB" id="9801204at2"/>
<evidence type="ECO:0000256" key="3">
    <source>
        <dbReference type="ARBA" id="ARBA00012669"/>
    </source>
</evidence>
<dbReference type="NCBIfam" id="TIGR00550">
    <property type="entry name" value="nadA"/>
    <property type="match status" value="1"/>
</dbReference>
<evidence type="ECO:0000256" key="6">
    <source>
        <dbReference type="ARBA" id="ARBA00022679"/>
    </source>
</evidence>
<evidence type="ECO:0000256" key="8">
    <source>
        <dbReference type="ARBA" id="ARBA00023004"/>
    </source>
</evidence>
<dbReference type="GO" id="GO:0008987">
    <property type="term" value="F:quinolinate synthetase A activity"/>
    <property type="evidence" value="ECO:0007669"/>
    <property type="project" value="UniProtKB-UniRule"/>
</dbReference>
<keyword evidence="9" id="KW-0411">Iron-sulfur</keyword>
<evidence type="ECO:0000256" key="2">
    <source>
        <dbReference type="ARBA" id="ARBA00005065"/>
    </source>
</evidence>
<dbReference type="EMBL" id="SNWX01000002">
    <property type="protein sequence ID" value="TDO94668.1"/>
    <property type="molecule type" value="Genomic_DNA"/>
</dbReference>
<dbReference type="EC" id="2.5.1.72" evidence="3 10"/>
<dbReference type="UniPathway" id="UPA00253">
    <property type="reaction ID" value="UER00327"/>
</dbReference>
<dbReference type="GO" id="GO:0034628">
    <property type="term" value="P:'de novo' NAD+ biosynthetic process from L-aspartate"/>
    <property type="evidence" value="ECO:0007669"/>
    <property type="project" value="TreeGrafter"/>
</dbReference>
<dbReference type="Proteomes" id="UP000295064">
    <property type="component" value="Unassembled WGS sequence"/>
</dbReference>
<comment type="caution">
    <text evidence="11">The sequence shown here is derived from an EMBL/GenBank/DDBJ whole genome shotgun (WGS) entry which is preliminary data.</text>
</comment>
<evidence type="ECO:0000313" key="11">
    <source>
        <dbReference type="EMBL" id="TDO94668.1"/>
    </source>
</evidence>
<dbReference type="NCBIfam" id="NF006878">
    <property type="entry name" value="PRK09375.1-2"/>
    <property type="match status" value="1"/>
</dbReference>
<name>A0A4R6M0G9_9FIRM</name>
<evidence type="ECO:0000256" key="7">
    <source>
        <dbReference type="ARBA" id="ARBA00022723"/>
    </source>
</evidence>
<dbReference type="SUPFAM" id="SSF142754">
    <property type="entry name" value="NadA-like"/>
    <property type="match status" value="1"/>
</dbReference>
<accession>A0A4R6M0G9</accession>
<dbReference type="AlphaFoldDB" id="A0A4R6M0G9"/>
<dbReference type="InterPro" id="IPR003473">
    <property type="entry name" value="NadA"/>
</dbReference>
<dbReference type="RefSeq" id="WP_133513765.1">
    <property type="nucleotide sequence ID" value="NZ_SNWX01000002.1"/>
</dbReference>
<proteinExistence type="predicted"/>
<dbReference type="Gene3D" id="3.40.50.10800">
    <property type="entry name" value="NadA-like"/>
    <property type="match status" value="3"/>
</dbReference>
<organism evidence="11 12">
    <name type="scientific">Halanaerobium saccharolyticum</name>
    <dbReference type="NCBI Taxonomy" id="43595"/>
    <lineage>
        <taxon>Bacteria</taxon>
        <taxon>Bacillati</taxon>
        <taxon>Bacillota</taxon>
        <taxon>Clostridia</taxon>
        <taxon>Halanaerobiales</taxon>
        <taxon>Halanaerobiaceae</taxon>
        <taxon>Halanaerobium</taxon>
    </lineage>
</organism>
<evidence type="ECO:0000256" key="9">
    <source>
        <dbReference type="ARBA" id="ARBA00023014"/>
    </source>
</evidence>
<comment type="pathway">
    <text evidence="2">Cofactor biosynthesis; NAD(+) biosynthesis; quinolinate from iminoaspartate: step 1/1.</text>
</comment>
<protein>
    <recommendedName>
        <fullName evidence="3 10">Quinolinate synthase</fullName>
        <ecNumber evidence="3 10">2.5.1.72</ecNumber>
    </recommendedName>
</protein>